<evidence type="ECO:0008006" key="4">
    <source>
        <dbReference type="Google" id="ProtNLM"/>
    </source>
</evidence>
<feature type="region of interest" description="Disordered" evidence="1">
    <location>
        <begin position="1"/>
        <end position="26"/>
    </location>
</feature>
<gene>
    <name evidence="2" type="ORF">PS273GM_11780</name>
</gene>
<proteinExistence type="predicted"/>
<reference evidence="2 3" key="1">
    <citation type="submission" date="2016-05" db="EMBL/GenBank/DDBJ databases">
        <title>Genome sequence of Pseudomonas stutzeri 273 and identification of the exopolysaccharide biosynthesis locus.</title>
        <authorList>
            <person name="Wu S."/>
            <person name="Sun C."/>
        </authorList>
    </citation>
    <scope>NUCLEOTIDE SEQUENCE [LARGE SCALE GENOMIC DNA]</scope>
    <source>
        <strain evidence="2 3">273</strain>
    </source>
</reference>
<evidence type="ECO:0000256" key="1">
    <source>
        <dbReference type="SAM" id="MobiDB-lite"/>
    </source>
</evidence>
<protein>
    <recommendedName>
        <fullName evidence="4">DUF2384 domain-containing protein</fullName>
    </recommendedName>
</protein>
<name>A0A172WQL1_STUST</name>
<dbReference type="AlphaFoldDB" id="A0A172WQL1"/>
<dbReference type="RefSeq" id="WP_064481470.1">
    <property type="nucleotide sequence ID" value="NZ_CP015641.1"/>
</dbReference>
<accession>A0A172WQL1</accession>
<dbReference type="EMBL" id="CP015641">
    <property type="protein sequence ID" value="ANF25778.1"/>
    <property type="molecule type" value="Genomic_DNA"/>
</dbReference>
<dbReference type="Proteomes" id="UP000077787">
    <property type="component" value="Chromosome"/>
</dbReference>
<evidence type="ECO:0000313" key="3">
    <source>
        <dbReference type="Proteomes" id="UP000077787"/>
    </source>
</evidence>
<sequence>MTEAPNFRDDCETAGKNVTEPEARTHDSLRATADAEEASMLARAKKAVLQSGDWLSATEVYALSAINVGVADSECETWKDEGRIFAIRYDCTTFFPSYALDVDAGYLPYPIIASVLQAFGAKRSGWELAYWFASVNSFLGGLRPQDLIASAPERVLAAAHNELAGIMHG</sequence>
<evidence type="ECO:0000313" key="2">
    <source>
        <dbReference type="EMBL" id="ANF25778.1"/>
    </source>
</evidence>
<organism evidence="2 3">
    <name type="scientific">Stutzerimonas stutzeri</name>
    <name type="common">Pseudomonas stutzeri</name>
    <dbReference type="NCBI Taxonomy" id="316"/>
    <lineage>
        <taxon>Bacteria</taxon>
        <taxon>Pseudomonadati</taxon>
        <taxon>Pseudomonadota</taxon>
        <taxon>Gammaproteobacteria</taxon>
        <taxon>Pseudomonadales</taxon>
        <taxon>Pseudomonadaceae</taxon>
        <taxon>Stutzerimonas</taxon>
    </lineage>
</organism>
<dbReference type="OrthoDB" id="111944at2"/>